<reference evidence="5 6" key="1">
    <citation type="journal article" date="2019" name="Syst. Appl. Microbiol.">
        <title>Characterization of Bifidobacterium species in feaces of the Egyptian fruit bat: Description of B. vespertilionis sp. nov. and B. rousetti sp. nov.</title>
        <authorList>
            <person name="Modesto M."/>
            <person name="Satti M."/>
            <person name="Watanabe K."/>
            <person name="Puglisi E."/>
            <person name="Morelli L."/>
            <person name="Huang C.-H."/>
            <person name="Liou J.-S."/>
            <person name="Miyashita M."/>
            <person name="Tamura T."/>
            <person name="Saito S."/>
            <person name="Mori K."/>
            <person name="Huang L."/>
            <person name="Sciavilla P."/>
            <person name="Sandri C."/>
            <person name="Spiezio C."/>
            <person name="Vitali F."/>
            <person name="Cavalieri D."/>
            <person name="Perpetuini G."/>
            <person name="Tofalo R."/>
            <person name="Bonetti A."/>
            <person name="Arita M."/>
            <person name="Mattarelli P."/>
        </authorList>
    </citation>
    <scope>NUCLEOTIDE SEQUENCE [LARGE SCALE GENOMIC DNA]</scope>
    <source>
        <strain evidence="3 6">RST16</strain>
        <strain evidence="4 5">RST8</strain>
    </source>
</reference>
<protein>
    <submittedName>
        <fullName evidence="4">Uncharacterized protein</fullName>
    </submittedName>
</protein>
<gene>
    <name evidence="4" type="ORF">EM848_08395</name>
    <name evidence="3" type="ORF">EMO90_05295</name>
</gene>
<dbReference type="Proteomes" id="UP000374630">
    <property type="component" value="Unassembled WGS sequence"/>
</dbReference>
<keyword evidence="2" id="KW-1133">Transmembrane helix</keyword>
<dbReference type="EMBL" id="RZNZ01000006">
    <property type="protein sequence ID" value="KAA8820886.1"/>
    <property type="molecule type" value="Genomic_DNA"/>
</dbReference>
<evidence type="ECO:0000313" key="4">
    <source>
        <dbReference type="EMBL" id="KAA8822728.1"/>
    </source>
</evidence>
<sequence>MTDKERKNPRRATIMRGVVTPIFGLLAAALIFLGVLNATEWKPSAQIAATTATDTRYVVTDPGMLSLVDDQVTIDVTSESDAKLCVVSGLSRDISGWIAGHTYTRLTGLSSWTQISTEAAKASGDSQPQDGDVTLEQSDMWTGVVCGTGSVHIERPAESNTTPLLFDTNADAASNVTDGGKLNITLHWTRSTLPDYATPLYFIGGMCAVAAVLCASLFAMHPSKRRKKNANEPRTPIAEEIEVTIPHLVFGAIGSFFGSIASLLHIGGSKRHRRHARRAGTSIAPASERLSSGSLALGSLSSGLQPSGSQSDGPKVVDVTAKNMVAEQAAASGSSAGVPAPSFEVSSAETQAETVAAVAQADAAADGTKPAPARNAKPADADATSVISPADLAAYFARFAAEQAAEEGRGSGTKGLKGTEPEHNEGEE</sequence>
<proteinExistence type="predicted"/>
<feature type="transmembrane region" description="Helical" evidence="2">
    <location>
        <begin position="241"/>
        <end position="264"/>
    </location>
</feature>
<feature type="transmembrane region" description="Helical" evidence="2">
    <location>
        <begin position="200"/>
        <end position="220"/>
    </location>
</feature>
<dbReference type="Proteomes" id="UP000345527">
    <property type="component" value="Unassembled WGS sequence"/>
</dbReference>
<comment type="caution">
    <text evidence="4">The sequence shown here is derived from an EMBL/GenBank/DDBJ whole genome shotgun (WGS) entry which is preliminary data.</text>
</comment>
<evidence type="ECO:0000313" key="5">
    <source>
        <dbReference type="Proteomes" id="UP000345527"/>
    </source>
</evidence>
<feature type="region of interest" description="Disordered" evidence="1">
    <location>
        <begin position="402"/>
        <end position="428"/>
    </location>
</feature>
<dbReference type="AlphaFoldDB" id="A0A5J5E0U8"/>
<evidence type="ECO:0000313" key="6">
    <source>
        <dbReference type="Proteomes" id="UP000374630"/>
    </source>
</evidence>
<accession>A0A5J5E0U8</accession>
<keyword evidence="2" id="KW-0812">Transmembrane</keyword>
<feature type="region of interest" description="Disordered" evidence="1">
    <location>
        <begin position="359"/>
        <end position="382"/>
    </location>
</feature>
<evidence type="ECO:0000313" key="3">
    <source>
        <dbReference type="EMBL" id="KAA8820886.1"/>
    </source>
</evidence>
<keyword evidence="6" id="KW-1185">Reference proteome</keyword>
<evidence type="ECO:0000256" key="1">
    <source>
        <dbReference type="SAM" id="MobiDB-lite"/>
    </source>
</evidence>
<dbReference type="OrthoDB" id="3249401at2"/>
<evidence type="ECO:0000256" key="2">
    <source>
        <dbReference type="SAM" id="Phobius"/>
    </source>
</evidence>
<name>A0A5J5E0U8_9BIFI</name>
<dbReference type="RefSeq" id="WP_150354486.1">
    <property type="nucleotide sequence ID" value="NZ_RZNZ01000006.1"/>
</dbReference>
<feature type="compositionally biased region" description="Basic and acidic residues" evidence="1">
    <location>
        <begin position="417"/>
        <end position="428"/>
    </location>
</feature>
<keyword evidence="2" id="KW-0472">Membrane</keyword>
<dbReference type="EMBL" id="RZOA01000016">
    <property type="protein sequence ID" value="KAA8822728.1"/>
    <property type="molecule type" value="Genomic_DNA"/>
</dbReference>
<organism evidence="4 5">
    <name type="scientific">Bifidobacterium vespertilionis</name>
    <dbReference type="NCBI Taxonomy" id="2562524"/>
    <lineage>
        <taxon>Bacteria</taxon>
        <taxon>Bacillati</taxon>
        <taxon>Actinomycetota</taxon>
        <taxon>Actinomycetes</taxon>
        <taxon>Bifidobacteriales</taxon>
        <taxon>Bifidobacteriaceae</taxon>
        <taxon>Bifidobacterium</taxon>
    </lineage>
</organism>